<comment type="caution">
    <text evidence="1">The sequence shown here is derived from an EMBL/GenBank/DDBJ whole genome shotgun (WGS) entry which is preliminary data.</text>
</comment>
<organism evidence="1 2">
    <name type="scientific">Actinokineospora soli</name>
    <dbReference type="NCBI Taxonomy" id="1048753"/>
    <lineage>
        <taxon>Bacteria</taxon>
        <taxon>Bacillati</taxon>
        <taxon>Actinomycetota</taxon>
        <taxon>Actinomycetes</taxon>
        <taxon>Pseudonocardiales</taxon>
        <taxon>Pseudonocardiaceae</taxon>
        <taxon>Actinokineospora</taxon>
    </lineage>
</organism>
<dbReference type="InterPro" id="IPR015424">
    <property type="entry name" value="PyrdxlP-dep_Trfase"/>
</dbReference>
<dbReference type="Gene3D" id="3.40.640.10">
    <property type="entry name" value="Type I PLP-dependent aspartate aminotransferase-like (Major domain)"/>
    <property type="match status" value="1"/>
</dbReference>
<name>A0ABW2TIN1_9PSEU</name>
<keyword evidence="2" id="KW-1185">Reference proteome</keyword>
<dbReference type="InterPro" id="IPR015422">
    <property type="entry name" value="PyrdxlP-dep_Trfase_small"/>
</dbReference>
<gene>
    <name evidence="1" type="ORF">ACFQV2_07795</name>
</gene>
<evidence type="ECO:0000313" key="2">
    <source>
        <dbReference type="Proteomes" id="UP001596512"/>
    </source>
</evidence>
<sequence>MTEAHFNYAGAGITSPAVDRAVRDYLDLERELGPYEAEARAGDAVVEAARAAVGGLLGCPPSAVALFDNATRAWGRWSARCRCAPGTRCGSRPTTTWATCSCCPRSPSASGSPSRRSR</sequence>
<dbReference type="EMBL" id="JBHTEY010000004">
    <property type="protein sequence ID" value="MFC7613524.1"/>
    <property type="molecule type" value="Genomic_DNA"/>
</dbReference>
<evidence type="ECO:0008006" key="3">
    <source>
        <dbReference type="Google" id="ProtNLM"/>
    </source>
</evidence>
<reference evidence="2" key="1">
    <citation type="journal article" date="2019" name="Int. J. Syst. Evol. Microbiol.">
        <title>The Global Catalogue of Microorganisms (GCM) 10K type strain sequencing project: providing services to taxonomists for standard genome sequencing and annotation.</title>
        <authorList>
            <consortium name="The Broad Institute Genomics Platform"/>
            <consortium name="The Broad Institute Genome Sequencing Center for Infectious Disease"/>
            <person name="Wu L."/>
            <person name="Ma J."/>
        </authorList>
    </citation>
    <scope>NUCLEOTIDE SEQUENCE [LARGE SCALE GENOMIC DNA]</scope>
    <source>
        <strain evidence="2">JCM 17695</strain>
    </source>
</reference>
<protein>
    <recommendedName>
        <fullName evidence="3">Aminotransferase class-V</fullName>
    </recommendedName>
</protein>
<evidence type="ECO:0000313" key="1">
    <source>
        <dbReference type="EMBL" id="MFC7613524.1"/>
    </source>
</evidence>
<accession>A0ABW2TIN1</accession>
<proteinExistence type="predicted"/>
<dbReference type="Gene3D" id="3.90.1150.10">
    <property type="entry name" value="Aspartate Aminotransferase, domain 1"/>
    <property type="match status" value="1"/>
</dbReference>
<dbReference type="InterPro" id="IPR015421">
    <property type="entry name" value="PyrdxlP-dep_Trfase_major"/>
</dbReference>
<dbReference type="Proteomes" id="UP001596512">
    <property type="component" value="Unassembled WGS sequence"/>
</dbReference>
<dbReference type="SUPFAM" id="SSF53383">
    <property type="entry name" value="PLP-dependent transferases"/>
    <property type="match status" value="1"/>
</dbReference>